<comment type="caution">
    <text evidence="3">The sequence shown here is derived from an EMBL/GenBank/DDBJ whole genome shotgun (WGS) entry which is preliminary data.</text>
</comment>
<dbReference type="CDD" id="cd00038">
    <property type="entry name" value="CAP_ED"/>
    <property type="match status" value="1"/>
</dbReference>
<dbReference type="InterPro" id="IPR003675">
    <property type="entry name" value="Rce1/LyrA-like_dom"/>
</dbReference>
<dbReference type="GO" id="GO:0004175">
    <property type="term" value="F:endopeptidase activity"/>
    <property type="evidence" value="ECO:0007669"/>
    <property type="project" value="UniProtKB-ARBA"/>
</dbReference>
<dbReference type="PANTHER" id="PTHR23011">
    <property type="entry name" value="CYCLIC NUCLEOTIDE-BINDING DOMAIN CONTAINING PROTEIN"/>
    <property type="match status" value="1"/>
</dbReference>
<dbReference type="InterPro" id="IPR018490">
    <property type="entry name" value="cNMP-bd_dom_sf"/>
</dbReference>
<feature type="transmembrane region" description="Helical" evidence="1">
    <location>
        <begin position="342"/>
        <end position="359"/>
    </location>
</feature>
<accession>A0A2S9YVQ0</accession>
<dbReference type="Pfam" id="PF00027">
    <property type="entry name" value="cNMP_binding"/>
    <property type="match status" value="1"/>
</dbReference>
<dbReference type="SUPFAM" id="SSF51206">
    <property type="entry name" value="cAMP-binding domain-like"/>
    <property type="match status" value="1"/>
</dbReference>
<reference evidence="3 4" key="1">
    <citation type="submission" date="2018-03" db="EMBL/GenBank/DDBJ databases">
        <title>Draft Genome Sequences of the Obligatory Marine Myxobacteria Enhygromyxa salina SWB007.</title>
        <authorList>
            <person name="Poehlein A."/>
            <person name="Moghaddam J.A."/>
            <person name="Harms H."/>
            <person name="Alanjari M."/>
            <person name="Koenig G.M."/>
            <person name="Daniel R."/>
            <person name="Schaeberle T.F."/>
        </authorList>
    </citation>
    <scope>NUCLEOTIDE SEQUENCE [LARGE SCALE GENOMIC DNA]</scope>
    <source>
        <strain evidence="3 4">SWB007</strain>
    </source>
</reference>
<dbReference type="RefSeq" id="WP_106088158.1">
    <property type="nucleotide sequence ID" value="NZ_PVNL01000030.1"/>
</dbReference>
<feature type="transmembrane region" description="Helical" evidence="1">
    <location>
        <begin position="278"/>
        <end position="297"/>
    </location>
</feature>
<feature type="transmembrane region" description="Helical" evidence="1">
    <location>
        <begin position="172"/>
        <end position="190"/>
    </location>
</feature>
<organism evidence="3 4">
    <name type="scientific">Enhygromyxa salina</name>
    <dbReference type="NCBI Taxonomy" id="215803"/>
    <lineage>
        <taxon>Bacteria</taxon>
        <taxon>Pseudomonadati</taxon>
        <taxon>Myxococcota</taxon>
        <taxon>Polyangia</taxon>
        <taxon>Nannocystales</taxon>
        <taxon>Nannocystaceae</taxon>
        <taxon>Enhygromyxa</taxon>
    </lineage>
</organism>
<dbReference type="Gene3D" id="2.60.120.10">
    <property type="entry name" value="Jelly Rolls"/>
    <property type="match status" value="1"/>
</dbReference>
<feature type="transmembrane region" description="Helical" evidence="1">
    <location>
        <begin position="241"/>
        <end position="266"/>
    </location>
</feature>
<dbReference type="EMBL" id="PVNL01000030">
    <property type="protein sequence ID" value="PRQ09122.1"/>
    <property type="molecule type" value="Genomic_DNA"/>
</dbReference>
<dbReference type="GO" id="GO:0080120">
    <property type="term" value="P:CAAX-box protein maturation"/>
    <property type="evidence" value="ECO:0007669"/>
    <property type="project" value="UniProtKB-ARBA"/>
</dbReference>
<evidence type="ECO:0000313" key="4">
    <source>
        <dbReference type="Proteomes" id="UP000238823"/>
    </source>
</evidence>
<gene>
    <name evidence="3" type="ORF">ENSA7_11120</name>
</gene>
<keyword evidence="1" id="KW-0472">Membrane</keyword>
<keyword evidence="1" id="KW-0812">Transmembrane</keyword>
<keyword evidence="3" id="KW-0238">DNA-binding</keyword>
<dbReference type="Proteomes" id="UP000238823">
    <property type="component" value="Unassembled WGS sequence"/>
</dbReference>
<dbReference type="AlphaFoldDB" id="A0A2S9YVQ0"/>
<evidence type="ECO:0000256" key="1">
    <source>
        <dbReference type="SAM" id="Phobius"/>
    </source>
</evidence>
<dbReference type="InterPro" id="IPR014710">
    <property type="entry name" value="RmlC-like_jellyroll"/>
</dbReference>
<name>A0A2S9YVQ0_9BACT</name>
<keyword evidence="1" id="KW-1133">Transmembrane helix</keyword>
<dbReference type="PANTHER" id="PTHR23011:SF28">
    <property type="entry name" value="CYCLIC NUCLEOTIDE-BINDING DOMAIN CONTAINING PROTEIN"/>
    <property type="match status" value="1"/>
</dbReference>
<dbReference type="PROSITE" id="PS00889">
    <property type="entry name" value="CNMP_BINDING_2"/>
    <property type="match status" value="1"/>
</dbReference>
<dbReference type="InterPro" id="IPR000595">
    <property type="entry name" value="cNMP-bd_dom"/>
</dbReference>
<sequence>MPTQMIEERQSLLLAQSELLRGLGEAELAAFMQQVTVVELEASNAVIVREGEDAENFYMILAGEAEVLKRENGGGQQFPIATLGPGEHFGETALFERVKRTATIRTRTAMTLAMLKTREVREAPQAHSWLPGFLLNLAREGATRLDRRTSQTVEGLRAEADGGKRGVALHRFVITAIAGLSLYAITSAFALRSAATASLGRVLSNTIYLGLGALLIWMMAKRSGSLRLFGVRLADDWRAELRETAVATGLLIALVTGLKVALIHMVPGLWGLELFRPLDLGFTGIVIGLGYVVFLALQELCVRGALQSSLAAVFEADPRGVTLAIVLSNGLFAALHAHVSPYLAIVTFAAGLVWGALYARHRSLLGVVISHVLVGMWALRVLGLGELLREF</sequence>
<dbReference type="InterPro" id="IPR018488">
    <property type="entry name" value="cNMP-bd_CS"/>
</dbReference>
<dbReference type="OrthoDB" id="3525895at2"/>
<proteinExistence type="predicted"/>
<dbReference type="PROSITE" id="PS50042">
    <property type="entry name" value="CNMP_BINDING_3"/>
    <property type="match status" value="1"/>
</dbReference>
<dbReference type="Pfam" id="PF02517">
    <property type="entry name" value="Rce1-like"/>
    <property type="match status" value="1"/>
</dbReference>
<protein>
    <submittedName>
        <fullName evidence="3">DNA-binding transcriptional dual regulator Crp</fullName>
    </submittedName>
</protein>
<evidence type="ECO:0000259" key="2">
    <source>
        <dbReference type="PROSITE" id="PS50042"/>
    </source>
</evidence>
<dbReference type="SMART" id="SM00100">
    <property type="entry name" value="cNMP"/>
    <property type="match status" value="1"/>
</dbReference>
<evidence type="ECO:0000313" key="3">
    <source>
        <dbReference type="EMBL" id="PRQ09122.1"/>
    </source>
</evidence>
<dbReference type="GO" id="GO:0003677">
    <property type="term" value="F:DNA binding"/>
    <property type="evidence" value="ECO:0007669"/>
    <property type="project" value="UniProtKB-KW"/>
</dbReference>
<feature type="transmembrane region" description="Helical" evidence="1">
    <location>
        <begin position="202"/>
        <end position="220"/>
    </location>
</feature>
<feature type="domain" description="Cyclic nucleotide-binding" evidence="2">
    <location>
        <begin position="19"/>
        <end position="122"/>
    </location>
</feature>
<feature type="transmembrane region" description="Helical" evidence="1">
    <location>
        <begin position="364"/>
        <end position="383"/>
    </location>
</feature>
<dbReference type="PROSITE" id="PS00888">
    <property type="entry name" value="CNMP_BINDING_1"/>
    <property type="match status" value="1"/>
</dbReference>